<sequence length="96" mass="10891">LSHSWGIQGHSFATTLQNMQQRKQHIAASPLLQTFKDAVIFTRWLGIRYLWSDSLCIIQEDTQGWGRESSAMVDIYENSHFTLALTKASCDADGLF</sequence>
<evidence type="ECO:0000259" key="1">
    <source>
        <dbReference type="Pfam" id="PF06985"/>
    </source>
</evidence>
<organism evidence="2 3">
    <name type="scientific">Zopfia rhizophila CBS 207.26</name>
    <dbReference type="NCBI Taxonomy" id="1314779"/>
    <lineage>
        <taxon>Eukaryota</taxon>
        <taxon>Fungi</taxon>
        <taxon>Dikarya</taxon>
        <taxon>Ascomycota</taxon>
        <taxon>Pezizomycotina</taxon>
        <taxon>Dothideomycetes</taxon>
        <taxon>Dothideomycetes incertae sedis</taxon>
        <taxon>Zopfiaceae</taxon>
        <taxon>Zopfia</taxon>
    </lineage>
</organism>
<dbReference type="AlphaFoldDB" id="A0A6A6DTQ2"/>
<feature type="non-terminal residue" evidence="2">
    <location>
        <position position="1"/>
    </location>
</feature>
<dbReference type="OrthoDB" id="5347061at2759"/>
<proteinExistence type="predicted"/>
<feature type="domain" description="Heterokaryon incompatibility" evidence="1">
    <location>
        <begin position="1"/>
        <end position="91"/>
    </location>
</feature>
<evidence type="ECO:0000313" key="2">
    <source>
        <dbReference type="EMBL" id="KAF2183067.1"/>
    </source>
</evidence>
<dbReference type="Pfam" id="PF06985">
    <property type="entry name" value="HET"/>
    <property type="match status" value="1"/>
</dbReference>
<protein>
    <recommendedName>
        <fullName evidence="1">Heterokaryon incompatibility domain-containing protein</fullName>
    </recommendedName>
</protein>
<name>A0A6A6DTQ2_9PEZI</name>
<dbReference type="InterPro" id="IPR010730">
    <property type="entry name" value="HET"/>
</dbReference>
<keyword evidence="3" id="KW-1185">Reference proteome</keyword>
<accession>A0A6A6DTQ2</accession>
<dbReference type="Proteomes" id="UP000800200">
    <property type="component" value="Unassembled WGS sequence"/>
</dbReference>
<feature type="non-terminal residue" evidence="2">
    <location>
        <position position="96"/>
    </location>
</feature>
<dbReference type="EMBL" id="ML994644">
    <property type="protein sequence ID" value="KAF2183067.1"/>
    <property type="molecule type" value="Genomic_DNA"/>
</dbReference>
<dbReference type="PANTHER" id="PTHR33112:SF9">
    <property type="entry name" value="HETEROKARYON INCOMPATIBILITY DOMAIN-CONTAINING PROTEIN"/>
    <property type="match status" value="1"/>
</dbReference>
<gene>
    <name evidence="2" type="ORF">K469DRAFT_503254</name>
</gene>
<reference evidence="2" key="1">
    <citation type="journal article" date="2020" name="Stud. Mycol.">
        <title>101 Dothideomycetes genomes: a test case for predicting lifestyles and emergence of pathogens.</title>
        <authorList>
            <person name="Haridas S."/>
            <person name="Albert R."/>
            <person name="Binder M."/>
            <person name="Bloem J."/>
            <person name="Labutti K."/>
            <person name="Salamov A."/>
            <person name="Andreopoulos B."/>
            <person name="Baker S."/>
            <person name="Barry K."/>
            <person name="Bills G."/>
            <person name="Bluhm B."/>
            <person name="Cannon C."/>
            <person name="Castanera R."/>
            <person name="Culley D."/>
            <person name="Daum C."/>
            <person name="Ezra D."/>
            <person name="Gonzalez J."/>
            <person name="Henrissat B."/>
            <person name="Kuo A."/>
            <person name="Liang C."/>
            <person name="Lipzen A."/>
            <person name="Lutzoni F."/>
            <person name="Magnuson J."/>
            <person name="Mondo S."/>
            <person name="Nolan M."/>
            <person name="Ohm R."/>
            <person name="Pangilinan J."/>
            <person name="Park H.-J."/>
            <person name="Ramirez L."/>
            <person name="Alfaro M."/>
            <person name="Sun H."/>
            <person name="Tritt A."/>
            <person name="Yoshinaga Y."/>
            <person name="Zwiers L.-H."/>
            <person name="Turgeon B."/>
            <person name="Goodwin S."/>
            <person name="Spatafora J."/>
            <person name="Crous P."/>
            <person name="Grigoriev I."/>
        </authorList>
    </citation>
    <scope>NUCLEOTIDE SEQUENCE</scope>
    <source>
        <strain evidence="2">CBS 207.26</strain>
    </source>
</reference>
<dbReference type="PANTHER" id="PTHR33112">
    <property type="entry name" value="DOMAIN PROTEIN, PUTATIVE-RELATED"/>
    <property type="match status" value="1"/>
</dbReference>
<evidence type="ECO:0000313" key="3">
    <source>
        <dbReference type="Proteomes" id="UP000800200"/>
    </source>
</evidence>